<evidence type="ECO:0000256" key="1">
    <source>
        <dbReference type="ARBA" id="ARBA00006545"/>
    </source>
</evidence>
<reference evidence="5 6" key="1">
    <citation type="submission" date="2013-02" db="EMBL/GenBank/DDBJ databases">
        <title>The Genome Sequence of Plasmodium inui San Antonio 1.</title>
        <authorList>
            <consortium name="The Broad Institute Genome Sequencing Platform"/>
            <consortium name="The Broad Institute Genome Sequencing Center for Infectious Disease"/>
            <person name="Neafsey D."/>
            <person name="Cheeseman I."/>
            <person name="Volkman S."/>
            <person name="Adams J."/>
            <person name="Walker B."/>
            <person name="Young S.K."/>
            <person name="Zeng Q."/>
            <person name="Gargeya S."/>
            <person name="Fitzgerald M."/>
            <person name="Haas B."/>
            <person name="Abouelleil A."/>
            <person name="Alvarado L."/>
            <person name="Arachchi H.M."/>
            <person name="Berlin A.M."/>
            <person name="Chapman S.B."/>
            <person name="Dewar J."/>
            <person name="Goldberg J."/>
            <person name="Griggs A."/>
            <person name="Gujja S."/>
            <person name="Hansen M."/>
            <person name="Howarth C."/>
            <person name="Imamovic A."/>
            <person name="Larimer J."/>
            <person name="McCowan C."/>
            <person name="Murphy C."/>
            <person name="Neiman D."/>
            <person name="Pearson M."/>
            <person name="Priest M."/>
            <person name="Roberts A."/>
            <person name="Saif S."/>
            <person name="Shea T."/>
            <person name="Sisk P."/>
            <person name="Sykes S."/>
            <person name="Wortman J."/>
            <person name="Nusbaum C."/>
            <person name="Birren B."/>
        </authorList>
    </citation>
    <scope>NUCLEOTIDE SEQUENCE [LARGE SCALE GENOMIC DNA]</scope>
    <source>
        <strain evidence="5 6">San Antonio 1</strain>
    </source>
</reference>
<comment type="similarity">
    <text evidence="1">Belongs to the VPS13 family.</text>
</comment>
<name>W7A907_9APIC</name>
<feature type="compositionally biased region" description="Basic and acidic residues" evidence="3">
    <location>
        <begin position="1371"/>
        <end position="1380"/>
    </location>
</feature>
<feature type="region of interest" description="Disordered" evidence="3">
    <location>
        <begin position="1048"/>
        <end position="1082"/>
    </location>
</feature>
<feature type="compositionally biased region" description="Polar residues" evidence="3">
    <location>
        <begin position="1654"/>
        <end position="1670"/>
    </location>
</feature>
<feature type="region of interest" description="Disordered" evidence="3">
    <location>
        <begin position="2502"/>
        <end position="2630"/>
    </location>
</feature>
<dbReference type="InterPro" id="IPR026847">
    <property type="entry name" value="VPS13"/>
</dbReference>
<feature type="region of interest" description="Disordered" evidence="3">
    <location>
        <begin position="2183"/>
        <end position="2234"/>
    </location>
</feature>
<keyword evidence="2" id="KW-0813">Transport</keyword>
<feature type="region of interest" description="Disordered" evidence="3">
    <location>
        <begin position="3463"/>
        <end position="3495"/>
    </location>
</feature>
<feature type="compositionally biased region" description="Basic and acidic residues" evidence="3">
    <location>
        <begin position="2538"/>
        <end position="2565"/>
    </location>
</feature>
<protein>
    <recommendedName>
        <fullName evidence="4">Chorein N-terminal domain-containing protein</fullName>
    </recommendedName>
</protein>
<feature type="compositionally biased region" description="Pro residues" evidence="3">
    <location>
        <begin position="1337"/>
        <end position="1352"/>
    </location>
</feature>
<keyword evidence="6" id="KW-1185">Reference proteome</keyword>
<feature type="compositionally biased region" description="Basic residues" evidence="3">
    <location>
        <begin position="226"/>
        <end position="241"/>
    </location>
</feature>
<dbReference type="PANTHER" id="PTHR16166:SF93">
    <property type="entry name" value="INTERMEMBRANE LIPID TRANSFER PROTEIN VPS13"/>
    <property type="match status" value="1"/>
</dbReference>
<feature type="compositionally biased region" description="Basic and acidic residues" evidence="3">
    <location>
        <begin position="273"/>
        <end position="288"/>
    </location>
</feature>
<feature type="domain" description="Chorein N-terminal" evidence="4">
    <location>
        <begin position="1"/>
        <end position="226"/>
    </location>
</feature>
<gene>
    <name evidence="5" type="ORF">C922_01952</name>
</gene>
<feature type="region of interest" description="Disordered" evidence="3">
    <location>
        <begin position="852"/>
        <end position="925"/>
    </location>
</feature>
<feature type="compositionally biased region" description="Acidic residues" evidence="3">
    <location>
        <begin position="2035"/>
        <end position="2046"/>
    </location>
</feature>
<evidence type="ECO:0000259" key="4">
    <source>
        <dbReference type="Pfam" id="PF12624"/>
    </source>
</evidence>
<dbReference type="CDD" id="cd14376">
    <property type="entry name" value="CUE_AUP1_AMFR_like"/>
    <property type="match status" value="1"/>
</dbReference>
<feature type="compositionally biased region" description="Polar residues" evidence="3">
    <location>
        <begin position="2191"/>
        <end position="2201"/>
    </location>
</feature>
<feature type="region of interest" description="Disordered" evidence="3">
    <location>
        <begin position="3303"/>
        <end position="3332"/>
    </location>
</feature>
<sequence>MLESLVEKLLNKFLAPYVEGIERNLHLGVWSGNIVLENLKLKPQITEILDLSFKIIHGNIGRINIQIPWSKLGKSPVCVLIKNVHIYIKPRSYKKSEDVIIEELRRAKIHRLELLEEEISLIKQQKNKEKSSEKSTLIFKLLNKIINNIHVDIQDILIHFEDPERNFSIGFILKSSSVKNCLVKDENAADAGSSGANASANANEEYKLNHIIEFKGLCIYSNSNIRKKRRRRKKGQKGKTGGKRDRSGQKCRNISEGPPKREATSASGSSDLLTRDDPDKDQREDLKNRLSLSDDEDEANDASGRVDNLDRSSKMMDNLSFSYDKNEDLTFESKLGSDNEEEDHNGDSKDNYLKRTLTQISNFLKDDENKILNYYNFEYLIKPFDLVLPVEQSSNKKELKAKLEIGEKWEGITLTRTQITKIIEIMNEANKSRNQTNKLLLKYACTVKLDIESLRNETKNEFMTLYNKVLAEKYNIATTELTSQEMNRLQILYDVVGVRHLAKWRLHCKNTLEKIIEEKNLKKKYLYDSIYKQQSWWSWVTGNKKDIENKVQSILNSEQDIINEKELYILQEAMTNEDSYDVVLPTKYDFQFKLANFSINVYDDCKKGRKRRVLPEQGQLAERGRINANVYPIDGSPTDGRLTEGISNPMSNLLGEDPSKKCDSNNFGDHLSEEISLSGSENSLMNSSPSMSASNSNYIKKRIKYEEINILSINFYQIYSSLSLQSVVDHNDNDNFQWKFIIELQNFVAKHKSKVFMEFRTNKNLFPYNVSSGGNSLYQNPIYYSLLHSQSLCAYVEINHLVTEKGNTLSTLLRLNPLELYVSPLLIKNILSFAFPLIDIVNKKHKSVLRRGKGKGSFVGDAAAEAPQREQLLTEDFPTEQLPSERLPSEELHGEPLNGEPPAGETPRCAAGDGQADTSDDDEEDDEALLHIKKMEQTELIEGLKEKGENVYNRAVQHLPELFEFYIHICGPILHFDNLTNGIVELHLGNLIAKTECPCTYHKFNLIFEFNETQITCLKASLQGGGGTWMGKNGVDVRRTKVDLVNGLPPVRRETPNVQREEEPEEQQQEEGNNPPVEETHLKDSYCHRIKEKTQKSEKFYILQPIPVKVYVEYDFKILKTNIILDGIFFQINPDAVSIILAVPTSITRYLTRFYSKNKKEKDSLKGRKKTPVEKKIISSFKEEGNISLKIPSAEEASKEESSPVLVDAPNDDESKANLTDVNQINKPEEGSFLYDIDFLIKNSAFSIKNGKNREVLKYEACGISYKNYLQRKKKIVKVEIEQLWICDPSNRQPIFFTLTKNVNSKDIFLFRSLSTYLEKKQNAMVNGGVVQVGILPPPPLQPLQPSPPSPSPGGEGTNLGTLPSGAATSDKLHGSRRGGDNTMSRDVSNEENGSGGIDRFLSAQRMEDFMESGFPSQGKVCPTNDGLDKCGQVRTGSNRSSPNKGGAALKVGHAEGEMDEDVSFDVDASCDDGEDSDDDDDGDDFMDAIEEKQLSINLQILQNQDEINRDNMHVNLIISDIELHWKYKTIKQIFKTMKEYKKKLQYGIEKDMKYIKNKLKNEELKNYKMFISEHTLRSVQETLNNVKNSLNILDIDSAKRDNEELEQQLEQNKTAYPGVGTHAGSVPMRQAPIHPRGGNLLEGMGKDEHMAGRSTQSAAGESSVAQSCAAQRGDHSEGDILSNGLNNTLPKLHGQKNSYVKYLFNCYIKSASLAFWQKRKIFSKIQVSSIYYENKVYLTFDQKMFVNIEKGIISMNSKNIISNNINDYTYDLFISRRSKRFGATDFEKVKPSEDSKGENVKTMSERRNSKDILNYISVDNLSEEIKKKKKSNKQKRQDLFVGKIKVYKDTRNYNMCLLCQISSIYYIFYLRDLKLFLEYLDDGILNVFISKSYKKVVQVAQAKYFLFHCTILDPVVIIPEDKNIIYNYRGEVKNVSNCSKASMNQSGSTNQGGNSIPYIESYLKFHLGTLKFKNSYTMNYTQGIVANQRRELRKRRRKRRKRQARQAKATIQARSTPGKGQMGVHNTDKGSISTEDEATENEEVEKDAYTTSVGAKYDFTLYVDLIDMKCRACENGGSINIEGNILQKVNIGLCLVSSQDGVFIYFNGNDFGLDLTVFQLAFLLDIINENFCYKGYFPMCFICDRGVNIDSILNSEWFRKGNINLGNLSVLRGGEAAQRGVKGVKEVNETNEANKTSETNETNRTKDAKETNETNEENGLSSPRGPRNSVASEPVKKNGMKLYVYINLESLRIKTSFDRNTPVAIITFQNISISFDLVLLDFYYIYFFDLYSNSLYIDDVRKNSINYYKRVAYCCIENEAKRGMRKKGGKYYEEKMTGNFLRENAEAKLSLIKNTSISVNSNSCVSNLNEENNMSSSAAAGSHPVVGNSSVLGSNAVVGSNSVVGSSYPTVDRCTPPHAAAKDYRALLRYMFENNVFLSEEKKKKRQKGIKIRINSFIEDLILSIELDDAYICCFFIIFLDIYKFLSSAFNMSTQHLYPKPSPYIVTAKEPPRKRRGKKVSGAYDPSQNDVASLGKNRHDLKEDKRETHPEEANRSGKNAEKYAVENVRIEGNVFKSKAKSQEGGSRRRGKQENISPVGGTKEEKQEDADKGEGQNATNGGKNISRGSSMNSSRLKFIRELMGNEKNQTIININEILKLDNKPIHISFKVNNGNFIVFTDLEHVAHPILMWSNNFVFSFSLLNKCIIFRKIYALNSKIKRINYVSSFPSDVSRRKRRMNATRGMDGEGPKDVSNPLHNYHKKKILLCDNLNVKGEALYESVDTKKENYILKGNVRKKDYPQVISVFEVNIHIGNFDIRLSNDDVEILLTASSTLFGDVPSSYTNISVGVVIPPVTFIHTKIKNKFMRNNIYFVMKGVRDGEAEGGGRVEGADDAEDAVTGRSARDDDQSPAQALQIMNINKLKWGKRKRERGRTVAVRADLTNGGKNMKQEGYIASEEKLQLGINPLKEEKTLLTRKKQKREVDLSESSNNLIESFSYNALSEISMDSNLTIYSDSSTSESYTTSRIFSSSKCAMQNESESDLTSGNEQGTTYRDIKIVINLHKVKCTFIDDIRNSIVPIIRTIMSMSICLNFYTDECSYTINDLNSKVEYFNNCIGDWEPFLEKCNISLDIHKILPNEAISDDTESTKSPISIIKINKKVLKGLEKKENTRCMPSYTLEKEENQGSHLSLFNNNCESVSIELDEKKLGPNHKNIYEDCSSVFESLPGDIDPRNENDFHLDDFLKKEENRNSYDCMKDNSVVYYVNLTSDFFYTFVMPESTVEDVKKKRPCVDSKGRGYRIVHEGGIPTGGAQKQKQMKNTKQDTKQKEGTTNLAEAFSKIALHTTMGSGNTHDRVKKANYHSEESDANDSTCDSEAEKTSPELYAKIVTTNKLVSLDRLLVNEIANNSLIEKKYLYLYLIPIPPTNVVNLIHDMFADISKRDIVLDLMITRNPKKTIQNLLRYSQRRGDEKDASRGGGESTAKGRPNDPNCNSNCKATIFHSGEQSSYDSSNYNANPVTDERGMIEKVIEGTHIGADEMEQLGRESSAHLRNDDLFTSNDDLSLEGEAQEEELLDDEEGTSEGCSEDEVEEAHSVDSRNSSNGSHYFKYSQRRKEMGNSIFASNKFVGPFLKNCECVIINLIKNSCTTLTTSLNSSNVIHLVKPVDYIFDEVYGSGVGSRTLPQGDISAAVRGKDDPMMKNPGMDKPSVEKPSKWEMLNEELDKQTNLACKYRLKNDYLPQTSLTETVCEIISPMPNYKIFFMSSTVRIVNKCGIPLEFCFFDGGRNPILLTSLENRTIPISTLYPNHSDSFKNYKVSNSLNINPNIKLRQKNNNLSFTVILNHEYLLSTPECAFCGPSHVYLSFKPINLVSEENAYYEVVSSRGKGDVSRGRGGKEITSSARGMAALSRNNQLDRLGKEGCTSSPGGESYMAYESSFKNGANELMDTSSISSEKGWSDIFSSDINQGTYVQKCKIKDSNNYLYFIVKIENKISALPAEKNLKIITIYPHVTVVNAIPALVDIIITSEISEEKQNDYVYEEKGKIEVLKNKKVKLLRQCEEINAYLSKLASVKQVSSGGSCAGLTSATVAEETARIIAGSGDGSSSSYANDYLGVKGGQNNERVYLYELKRLEKEISNIDEEIKVKKKELSTSTSNKGYVNKRLNPFSIFYIYEIKKYSCLNMKVKIGNSQCEWSDKLFLLEDDEESVMRFSLNFKRFASVEVELIKNFSGYFNSLSSILGNKQLYIFSLPRCFIDRTGLGIKAINSNKYYPIINGITLLGDNSQIDLLLPHKTYHNEFLRSSRSGVRSYEVGGAETFNDYSDIFNDFNYPCPVDNSLILFKATLPPIGSYTETSVVCKNFFYTFCLNTEKIKTTNIPYIISRIITVVPQFIISNRLNHPILVKQFQTDKIQGVRPNDTSPLYFPKNQNILLFRFKALEGVREGHGTGVGAVIGDDDGVNSGVNSRGGCVDGHADRKREDYVSLPSQQYKISQNPFWSSVIFPSENFVGTNYMVVSNSCVKEEKSEVYVITCIPDMGTKNIIIEKLDNNMNKGFIAYNYSSLAKWLKIRTFHDDTKHLKVDEEENYTFERFEKNMFLKNFLSTADMEHYFNIEYEQSSYLGWVNPFIYVTRHVQIEIVLHDMNVIPRTTPFILKFAQYNYAQKSFQVYYRDVIFIVSIEYIQDLITIRLTHRINLPRGVPQGRGPFGVTTSYAYNSRDGRRVSKNSLDMQEYHKIELAEGGYQLRERSGHERGIAKSPTKSGIGSSYVQKRMMIGHSEYNYVKHGAEEDWGEEAEGGEGGGGSGHQGHVNGYGGCYGNYYHRVGRREGEEAVKMISNTYKNVHVIINVTQIGVSIISNILKEEVFFIELSKLCALFYMKNEEEVIDIKITDVQVDCQLESCEKCVLLANRGISTNNGKSGETASTSGGASAGNSEKELKRIKNAYGHHPEGGHAIGIGGGGVGRKGSYMSEMDELYGRNNSSSGIGGEGRAHFTNSDIISKRPTESGPGIIGKGMNTNDEKIFLNIYVERSFISHKDVIFKKIQVSLDDVEIEMDAETLNGINLLIAEYIEGISVVQKKNLLYEEIQKWTILPVYVNYRSPDIPLAINIQYMQIDKFTLIVWCSFLLDKMHMMSDLLRIGLRILMVSGKLELLGAPVTLNQEIFNNIRVSLKSFYALLKDKYSHSILACLGFIVGYSSLINIPKIPLEIGRNTIGLAVYAVDNVSVGIGSFLSNLTFDAEYINRRQKERNFKTNTNMKEGLLSAVKNIGEGVLSLSNIVTKPIEGAQKEGVGGFFKGIGKGVAGSLVKPLDKVGQAVSDVTRGIKAEVSKPIGGLKYKIKRHRKPRMLWGEYGKIKEYNLNEAELRECLGLKFSKNIMKCLTIHKQENHPPAHYSLLLYPKVIIYANLYASMFVGSKSGEFLTEKKNLGGGDIVIWSLRIEDISEIRASSHGVIIRTGNSSNLVYKIPCNNALLINKIYRELHSSRSSINSTIILGDVPSSPRV</sequence>
<accession>W7A907</accession>
<dbReference type="GO" id="GO:0045053">
    <property type="term" value="P:protein retention in Golgi apparatus"/>
    <property type="evidence" value="ECO:0007669"/>
    <property type="project" value="TreeGrafter"/>
</dbReference>
<feature type="compositionally biased region" description="Basic and acidic residues" evidence="3">
    <location>
        <begin position="1051"/>
        <end position="1061"/>
    </location>
</feature>
<dbReference type="VEuPathDB" id="PlasmoDB:C922_01952"/>
<dbReference type="Pfam" id="PF12624">
    <property type="entry name" value="VPS13_N"/>
    <property type="match status" value="1"/>
</dbReference>
<dbReference type="EMBL" id="KI965465">
    <property type="protein sequence ID" value="EUD67763.1"/>
    <property type="molecule type" value="Genomic_DNA"/>
</dbReference>
<proteinExistence type="inferred from homology"/>
<organism evidence="5 6">
    <name type="scientific">Plasmodium inui San Antonio 1</name>
    <dbReference type="NCBI Taxonomy" id="1237626"/>
    <lineage>
        <taxon>Eukaryota</taxon>
        <taxon>Sar</taxon>
        <taxon>Alveolata</taxon>
        <taxon>Apicomplexa</taxon>
        <taxon>Aconoidasida</taxon>
        <taxon>Haemosporida</taxon>
        <taxon>Plasmodiidae</taxon>
        <taxon>Plasmodium</taxon>
        <taxon>Plasmodium (Plasmodium)</taxon>
    </lineage>
</organism>
<evidence type="ECO:0000256" key="2">
    <source>
        <dbReference type="ARBA" id="ARBA00022448"/>
    </source>
</evidence>
<dbReference type="OrthoDB" id="272810at2759"/>
<feature type="compositionally biased region" description="Polar residues" evidence="3">
    <location>
        <begin position="1382"/>
        <end position="1393"/>
    </location>
</feature>
<feature type="region of interest" description="Disordered" evidence="3">
    <location>
        <begin position="1643"/>
        <end position="1670"/>
    </location>
</feature>
<dbReference type="Proteomes" id="UP000030640">
    <property type="component" value="Unassembled WGS sequence"/>
</dbReference>
<dbReference type="RefSeq" id="XP_008815773.1">
    <property type="nucleotide sequence ID" value="XM_008817551.1"/>
</dbReference>
<feature type="region of interest" description="Disordered" evidence="3">
    <location>
        <begin position="1337"/>
        <end position="1398"/>
    </location>
</feature>
<evidence type="ECO:0000313" key="5">
    <source>
        <dbReference type="EMBL" id="EUD67763.1"/>
    </source>
</evidence>
<dbReference type="PANTHER" id="PTHR16166">
    <property type="entry name" value="VACUOLAR PROTEIN SORTING-ASSOCIATED PROTEIN VPS13"/>
    <property type="match status" value="1"/>
</dbReference>
<dbReference type="GO" id="GO:0006623">
    <property type="term" value="P:protein targeting to vacuole"/>
    <property type="evidence" value="ECO:0007669"/>
    <property type="project" value="TreeGrafter"/>
</dbReference>
<feature type="region of interest" description="Disordered" evidence="3">
    <location>
        <begin position="2883"/>
        <end position="2910"/>
    </location>
</feature>
<dbReference type="InterPro" id="IPR026854">
    <property type="entry name" value="VPS13_N"/>
</dbReference>
<feature type="compositionally biased region" description="Polar residues" evidence="3">
    <location>
        <begin position="2616"/>
        <end position="2630"/>
    </location>
</feature>
<feature type="compositionally biased region" description="Basic and acidic residues" evidence="3">
    <location>
        <begin position="2602"/>
        <end position="2614"/>
    </location>
</feature>
<feature type="region of interest" description="Disordered" evidence="3">
    <location>
        <begin position="1988"/>
        <end position="2046"/>
    </location>
</feature>
<feature type="compositionally biased region" description="Basic residues" evidence="3">
    <location>
        <begin position="1992"/>
        <end position="2006"/>
    </location>
</feature>
<feature type="compositionally biased region" description="Acidic residues" evidence="3">
    <location>
        <begin position="3571"/>
        <end position="3592"/>
    </location>
</feature>
<feature type="region of interest" description="Disordered" evidence="3">
    <location>
        <begin position="226"/>
        <end position="311"/>
    </location>
</feature>
<evidence type="ECO:0000313" key="6">
    <source>
        <dbReference type="Proteomes" id="UP000030640"/>
    </source>
</evidence>
<evidence type="ECO:0000256" key="3">
    <source>
        <dbReference type="SAM" id="MobiDB-lite"/>
    </source>
</evidence>
<feature type="compositionally biased region" description="Basic and acidic residues" evidence="3">
    <location>
        <begin position="2202"/>
        <end position="2213"/>
    </location>
</feature>
<feature type="region of interest" description="Disordered" evidence="3">
    <location>
        <begin position="3571"/>
        <end position="3607"/>
    </location>
</feature>
<dbReference type="GeneID" id="20037226"/>